<keyword evidence="2" id="KW-1185">Reference proteome</keyword>
<name>A0AA39UCG1_9AGAR</name>
<dbReference type="AlphaFoldDB" id="A0AA39UCG1"/>
<reference evidence="1" key="1">
    <citation type="submission" date="2023-06" db="EMBL/GenBank/DDBJ databases">
        <authorList>
            <consortium name="Lawrence Berkeley National Laboratory"/>
            <person name="Ahrendt S."/>
            <person name="Sahu N."/>
            <person name="Indic B."/>
            <person name="Wong-Bajracharya J."/>
            <person name="Merenyi Z."/>
            <person name="Ke H.-M."/>
            <person name="Monk M."/>
            <person name="Kocsube S."/>
            <person name="Drula E."/>
            <person name="Lipzen A."/>
            <person name="Balint B."/>
            <person name="Henrissat B."/>
            <person name="Andreopoulos B."/>
            <person name="Martin F.M."/>
            <person name="Harder C.B."/>
            <person name="Rigling D."/>
            <person name="Ford K.L."/>
            <person name="Foster G.D."/>
            <person name="Pangilinan J."/>
            <person name="Papanicolaou A."/>
            <person name="Barry K."/>
            <person name="LaButti K."/>
            <person name="Viragh M."/>
            <person name="Koriabine M."/>
            <person name="Yan M."/>
            <person name="Riley R."/>
            <person name="Champramary S."/>
            <person name="Plett K.L."/>
            <person name="Tsai I.J."/>
            <person name="Slot J."/>
            <person name="Sipos G."/>
            <person name="Plett J."/>
            <person name="Nagy L.G."/>
            <person name="Grigoriev I.V."/>
        </authorList>
    </citation>
    <scope>NUCLEOTIDE SEQUENCE</scope>
    <source>
        <strain evidence="1">ICMP 16352</strain>
    </source>
</reference>
<dbReference type="Proteomes" id="UP001175227">
    <property type="component" value="Unassembled WGS sequence"/>
</dbReference>
<protein>
    <submittedName>
        <fullName evidence="1">Uncharacterized protein</fullName>
    </submittedName>
</protein>
<dbReference type="EMBL" id="JAUEPR010000032">
    <property type="protein sequence ID" value="KAK0473625.1"/>
    <property type="molecule type" value="Genomic_DNA"/>
</dbReference>
<proteinExistence type="predicted"/>
<sequence length="299" mass="32645">MSGSKTLDILLNPGDPGSSSIPVHHNIAPLLQSLAEHINAQHVLLTPSSLYQPLEQFLASLNHSSPPPTCTTLSAGNSICNPNNLPHSSHILSPPRAALSYSPEILLLARENIYLNQKTTLARLHIYDTIGAYVEYPESICSDGSAIGYLFQLDPNDWHNLMLNFAYSLGEPSGRTKKGNEILVDLHLLHFGETSGNGSIPCVKVHKTCQGSKICPLADKDLVEPHVAATWEDILQRLLRDRENHLEIASPTANVFQHTLAFISALGHLGCHANIDDSLAASSILEQVQCYQQPEDMCK</sequence>
<gene>
    <name evidence="1" type="ORF">IW261DRAFT_1569712</name>
</gene>
<comment type="caution">
    <text evidence="1">The sequence shown here is derived from an EMBL/GenBank/DDBJ whole genome shotgun (WGS) entry which is preliminary data.</text>
</comment>
<evidence type="ECO:0000313" key="1">
    <source>
        <dbReference type="EMBL" id="KAK0473625.1"/>
    </source>
</evidence>
<organism evidence="1 2">
    <name type="scientific">Armillaria novae-zelandiae</name>
    <dbReference type="NCBI Taxonomy" id="153914"/>
    <lineage>
        <taxon>Eukaryota</taxon>
        <taxon>Fungi</taxon>
        <taxon>Dikarya</taxon>
        <taxon>Basidiomycota</taxon>
        <taxon>Agaricomycotina</taxon>
        <taxon>Agaricomycetes</taxon>
        <taxon>Agaricomycetidae</taxon>
        <taxon>Agaricales</taxon>
        <taxon>Marasmiineae</taxon>
        <taxon>Physalacriaceae</taxon>
        <taxon>Armillaria</taxon>
    </lineage>
</organism>
<evidence type="ECO:0000313" key="2">
    <source>
        <dbReference type="Proteomes" id="UP001175227"/>
    </source>
</evidence>
<accession>A0AA39UCG1</accession>